<reference evidence="2" key="1">
    <citation type="submission" date="2022-11" db="EMBL/GenBank/DDBJ databases">
        <title>Chromosomal genome sequence assembly and mating type (MAT) locus characterization of the leprose asexual lichenized fungus Lepraria neglecta (Nyl.) Erichsen.</title>
        <authorList>
            <person name="Allen J.L."/>
            <person name="Pfeffer B."/>
        </authorList>
    </citation>
    <scope>NUCLEOTIDE SEQUENCE</scope>
    <source>
        <strain evidence="2">Allen 5258</strain>
    </source>
</reference>
<feature type="region of interest" description="Disordered" evidence="1">
    <location>
        <begin position="24"/>
        <end position="145"/>
    </location>
</feature>
<dbReference type="Proteomes" id="UP001276659">
    <property type="component" value="Unassembled WGS sequence"/>
</dbReference>
<evidence type="ECO:0000313" key="2">
    <source>
        <dbReference type="EMBL" id="KAK3168777.1"/>
    </source>
</evidence>
<feature type="compositionally biased region" description="Polar residues" evidence="1">
    <location>
        <begin position="64"/>
        <end position="102"/>
    </location>
</feature>
<feature type="compositionally biased region" description="Low complexity" evidence="1">
    <location>
        <begin position="48"/>
        <end position="63"/>
    </location>
</feature>
<feature type="compositionally biased region" description="Basic and acidic residues" evidence="1">
    <location>
        <begin position="118"/>
        <end position="145"/>
    </location>
</feature>
<accession>A0AAE0DFD3</accession>
<name>A0AAE0DFD3_9LECA</name>
<dbReference type="AlphaFoldDB" id="A0AAE0DFD3"/>
<evidence type="ECO:0000313" key="3">
    <source>
        <dbReference type="Proteomes" id="UP001276659"/>
    </source>
</evidence>
<sequence>MFLTQLTRTLCMVPSPSDASVIETSLSNTASQYPSEKPHKSKAETNMSSQFYSNFQSSSYSSSTDSAGNTYTESTSSNPSGTTIHRTTQEAGQPAVSETTRLPSGGGNAQVEGMGSNRRIEDVTHADQQYEEKMEDEYAKREGGA</sequence>
<proteinExistence type="predicted"/>
<dbReference type="EMBL" id="JASNWA010000010">
    <property type="protein sequence ID" value="KAK3168777.1"/>
    <property type="molecule type" value="Genomic_DNA"/>
</dbReference>
<feature type="compositionally biased region" description="Polar residues" evidence="1">
    <location>
        <begin position="24"/>
        <end position="34"/>
    </location>
</feature>
<gene>
    <name evidence="2" type="ORF">OEA41_005225</name>
</gene>
<protein>
    <submittedName>
        <fullName evidence="2">Uncharacterized protein</fullName>
    </submittedName>
</protein>
<comment type="caution">
    <text evidence="2">The sequence shown here is derived from an EMBL/GenBank/DDBJ whole genome shotgun (WGS) entry which is preliminary data.</text>
</comment>
<evidence type="ECO:0000256" key="1">
    <source>
        <dbReference type="SAM" id="MobiDB-lite"/>
    </source>
</evidence>
<organism evidence="2 3">
    <name type="scientific">Lepraria neglecta</name>
    <dbReference type="NCBI Taxonomy" id="209136"/>
    <lineage>
        <taxon>Eukaryota</taxon>
        <taxon>Fungi</taxon>
        <taxon>Dikarya</taxon>
        <taxon>Ascomycota</taxon>
        <taxon>Pezizomycotina</taxon>
        <taxon>Lecanoromycetes</taxon>
        <taxon>OSLEUM clade</taxon>
        <taxon>Lecanoromycetidae</taxon>
        <taxon>Lecanorales</taxon>
        <taxon>Lecanorineae</taxon>
        <taxon>Stereocaulaceae</taxon>
        <taxon>Lepraria</taxon>
    </lineage>
</organism>
<keyword evidence="3" id="KW-1185">Reference proteome</keyword>